<feature type="signal peptide" evidence="2">
    <location>
        <begin position="1"/>
        <end position="24"/>
    </location>
</feature>
<dbReference type="SUPFAM" id="SSF53955">
    <property type="entry name" value="Lysozyme-like"/>
    <property type="match status" value="1"/>
</dbReference>
<keyword evidence="4" id="KW-1185">Reference proteome</keyword>
<feature type="compositionally biased region" description="Polar residues" evidence="1">
    <location>
        <begin position="247"/>
        <end position="267"/>
    </location>
</feature>
<protein>
    <submittedName>
        <fullName evidence="3">Probable lytic transglycosylase protein</fullName>
    </submittedName>
</protein>
<name>D6CK98_XANAP</name>
<keyword evidence="3" id="KW-0614">Plasmid</keyword>
<feature type="compositionally biased region" description="Polar residues" evidence="1">
    <location>
        <begin position="200"/>
        <end position="210"/>
    </location>
</feature>
<gene>
    <name evidence="3" type="primary">traL</name>
    <name evidence="3" type="ordered locus">XALq_3230</name>
</gene>
<dbReference type="OrthoDB" id="8565485at2"/>
<evidence type="ECO:0000256" key="2">
    <source>
        <dbReference type="SAM" id="SignalP"/>
    </source>
</evidence>
<organism evidence="4">
    <name type="scientific">Xanthomonas albilineans (strain GPE PC73 / CFBP 7063)</name>
    <dbReference type="NCBI Taxonomy" id="380358"/>
    <lineage>
        <taxon>Bacteria</taxon>
        <taxon>Pseudomonadati</taxon>
        <taxon>Pseudomonadota</taxon>
        <taxon>Gammaproteobacteria</taxon>
        <taxon>Lysobacterales</taxon>
        <taxon>Lysobacteraceae</taxon>
        <taxon>Xanthomonas</taxon>
    </lineage>
</organism>
<dbReference type="AlphaFoldDB" id="D6CK98"/>
<accession>D6CK98</accession>
<keyword evidence="2" id="KW-0732">Signal</keyword>
<dbReference type="CDD" id="cd16892">
    <property type="entry name" value="LT_VirB1-like"/>
    <property type="match status" value="1"/>
</dbReference>
<dbReference type="InterPro" id="IPR023346">
    <property type="entry name" value="Lysozyme-like_dom_sf"/>
</dbReference>
<evidence type="ECO:0000256" key="1">
    <source>
        <dbReference type="SAM" id="MobiDB-lite"/>
    </source>
</evidence>
<dbReference type="KEGG" id="xal:XALq_3230"/>
<dbReference type="Gene3D" id="1.10.530.10">
    <property type="match status" value="1"/>
</dbReference>
<dbReference type="Proteomes" id="UP000001890">
    <property type="component" value="Plasmid plasmII"/>
</dbReference>
<reference evidence="4" key="1">
    <citation type="journal article" date="2009" name="BMC Genomics">
        <title>The complete genome sequence of Xanthomonas albilineans provides new insights into the reductive genome evolution of the xylem-limited Xanthomonadaceae.</title>
        <authorList>
            <person name="Pieretti I."/>
            <person name="Royer M."/>
            <person name="Barbe V."/>
            <person name="Carrere S."/>
            <person name="Koebnik R."/>
            <person name="Cociancich S."/>
            <person name="Couloux A."/>
            <person name="Darrasse A."/>
            <person name="Gouzy J."/>
            <person name="Jacques M.A."/>
            <person name="Lauber E."/>
            <person name="Manceau C."/>
            <person name="Mangenot S."/>
            <person name="Poussier S."/>
            <person name="Segurens B."/>
            <person name="Szurek B."/>
            <person name="Verdier V."/>
            <person name="Arlat M."/>
            <person name="Rott P."/>
        </authorList>
    </citation>
    <scope>NUCLEOTIDE SEQUENCE [LARGE SCALE GENOMIC DNA]</scope>
    <source>
        <strain evidence="4">GPE PC73 / CFBP 7063</strain>
        <plasmid evidence="4">Plasmid plasmII</plasmid>
    </source>
</reference>
<proteinExistence type="predicted"/>
<dbReference type="EMBL" id="FP340278">
    <property type="protein sequence ID" value="CAZ15887.1"/>
    <property type="molecule type" value="Genomic_DNA"/>
</dbReference>
<feature type="chain" id="PRO_5003082286" evidence="2">
    <location>
        <begin position="25"/>
        <end position="267"/>
    </location>
</feature>
<evidence type="ECO:0000313" key="3">
    <source>
        <dbReference type="EMBL" id="CAZ15887.1"/>
    </source>
</evidence>
<evidence type="ECO:0000313" key="4">
    <source>
        <dbReference type="Proteomes" id="UP000001890"/>
    </source>
</evidence>
<feature type="region of interest" description="Disordered" evidence="1">
    <location>
        <begin position="197"/>
        <end position="267"/>
    </location>
</feature>
<geneLocation type="plasmid" evidence="3 4">
    <name>plasmII</name>
</geneLocation>
<sequence>MANITACVIVPALALSIGAGSVQASGQAPVLSGSVLALARQCATDIHPLTMGYLVAAESSNNLLAIGVNGNYRLPRQPANHEEAVATIRWLTEHNYNFDVGWGQVNSGNFAFLGVTGESLLDGCTNLRASARVLNDCYKTAVADVGEGQGALQRALSCYNTGSQSRGFRNGYVGRLLATAKQLHVPALEGGPLAQAPVAASNTPATSTKDQPSKKAEGTPDAFAQEAGGAFADSSPEALRTQPPPDTQETQDAGVSNSSTPAGGSIP</sequence>